<dbReference type="GO" id="GO:0022857">
    <property type="term" value="F:transmembrane transporter activity"/>
    <property type="evidence" value="ECO:0007669"/>
    <property type="project" value="TreeGrafter"/>
</dbReference>
<dbReference type="PANTHER" id="PTHR30572:SF18">
    <property type="entry name" value="ABC-TYPE MACROLIDE FAMILY EXPORT SYSTEM PERMEASE COMPONENT 2"/>
    <property type="match status" value="1"/>
</dbReference>
<keyword evidence="5 6" id="KW-0472">Membrane</keyword>
<feature type="transmembrane region" description="Helical" evidence="6">
    <location>
        <begin position="716"/>
        <end position="734"/>
    </location>
</feature>
<feature type="transmembrane region" description="Helical" evidence="6">
    <location>
        <begin position="21"/>
        <end position="41"/>
    </location>
</feature>
<evidence type="ECO:0000313" key="9">
    <source>
        <dbReference type="EMBL" id="MBL6446324.1"/>
    </source>
</evidence>
<feature type="transmembrane region" description="Helical" evidence="6">
    <location>
        <begin position="664"/>
        <end position="688"/>
    </location>
</feature>
<feature type="transmembrane region" description="Helical" evidence="6">
    <location>
        <begin position="417"/>
        <end position="440"/>
    </location>
</feature>
<evidence type="ECO:0000256" key="4">
    <source>
        <dbReference type="ARBA" id="ARBA00022989"/>
    </source>
</evidence>
<gene>
    <name evidence="9" type="ORF">JMN32_08390</name>
</gene>
<feature type="transmembrane region" description="Helical" evidence="6">
    <location>
        <begin position="333"/>
        <end position="352"/>
    </location>
</feature>
<feature type="domain" description="MacB-like periplasmic core" evidence="8">
    <location>
        <begin position="20"/>
        <end position="238"/>
    </location>
</feature>
<evidence type="ECO:0000259" key="7">
    <source>
        <dbReference type="Pfam" id="PF02687"/>
    </source>
</evidence>
<keyword evidence="3 6" id="KW-0812">Transmembrane</keyword>
<organism evidence="9 10">
    <name type="scientific">Fulvivirga marina</name>
    <dbReference type="NCBI Taxonomy" id="2494733"/>
    <lineage>
        <taxon>Bacteria</taxon>
        <taxon>Pseudomonadati</taxon>
        <taxon>Bacteroidota</taxon>
        <taxon>Cytophagia</taxon>
        <taxon>Cytophagales</taxon>
        <taxon>Fulvivirgaceae</taxon>
        <taxon>Fulvivirga</taxon>
    </lineage>
</organism>
<evidence type="ECO:0000259" key="8">
    <source>
        <dbReference type="Pfam" id="PF12704"/>
    </source>
</evidence>
<feature type="domain" description="ABC3 transporter permease C-terminal" evidence="7">
    <location>
        <begin position="668"/>
        <end position="775"/>
    </location>
</feature>
<dbReference type="InterPro" id="IPR025857">
    <property type="entry name" value="MacB_PCD"/>
</dbReference>
<dbReference type="InterPro" id="IPR003838">
    <property type="entry name" value="ABC3_permease_C"/>
</dbReference>
<accession>A0A937FUL0</accession>
<protein>
    <submittedName>
        <fullName evidence="9">ABC transporter permease</fullName>
    </submittedName>
</protein>
<dbReference type="GO" id="GO:0005886">
    <property type="term" value="C:plasma membrane"/>
    <property type="evidence" value="ECO:0007669"/>
    <property type="project" value="UniProtKB-SubCell"/>
</dbReference>
<proteinExistence type="predicted"/>
<comment type="caution">
    <text evidence="9">The sequence shown here is derived from an EMBL/GenBank/DDBJ whole genome shotgun (WGS) entry which is preliminary data.</text>
</comment>
<name>A0A937FUL0_9BACT</name>
<feature type="transmembrane region" description="Helical" evidence="6">
    <location>
        <begin position="372"/>
        <end position="396"/>
    </location>
</feature>
<dbReference type="EMBL" id="JAEUGD010000023">
    <property type="protein sequence ID" value="MBL6446324.1"/>
    <property type="molecule type" value="Genomic_DNA"/>
</dbReference>
<feature type="domain" description="ABC3 transporter permease C-terminal" evidence="7">
    <location>
        <begin position="284"/>
        <end position="400"/>
    </location>
</feature>
<comment type="subcellular location">
    <subcellularLocation>
        <location evidence="1">Cell membrane</location>
        <topology evidence="1">Multi-pass membrane protein</topology>
    </subcellularLocation>
</comment>
<feature type="transmembrane region" description="Helical" evidence="6">
    <location>
        <begin position="746"/>
        <end position="773"/>
    </location>
</feature>
<dbReference type="Proteomes" id="UP000614216">
    <property type="component" value="Unassembled WGS sequence"/>
</dbReference>
<evidence type="ECO:0000256" key="2">
    <source>
        <dbReference type="ARBA" id="ARBA00022475"/>
    </source>
</evidence>
<dbReference type="Pfam" id="PF02687">
    <property type="entry name" value="FtsX"/>
    <property type="match status" value="2"/>
</dbReference>
<feature type="transmembrane region" description="Helical" evidence="6">
    <location>
        <begin position="281"/>
        <end position="300"/>
    </location>
</feature>
<dbReference type="PANTHER" id="PTHR30572">
    <property type="entry name" value="MEMBRANE COMPONENT OF TRANSPORTER-RELATED"/>
    <property type="match status" value="1"/>
</dbReference>
<dbReference type="Pfam" id="PF12704">
    <property type="entry name" value="MacB_PCD"/>
    <property type="match status" value="2"/>
</dbReference>
<sequence length="787" mass="89315">MLKNYFTIAYRMLVKNNIYSLINIFGLSFGMATTLLIILWVQDELEFDHFHKNLNSIHRILENQQYTDGNIFTTSSNPAPLVPYLKETYPEVKYASRYTWPVENLLRADKDGNFEVGRHVDKDFLKMYTFEPIEGDLNTALDPVNAIVMTESLAKKYFGDQRAMGKSITLNDTTELNVTAVIKDLPANSSLTFEYLLTFEKFWNENKSWLDQWGNNNVSGFVQIADNTRAKVFEEKIADDIKDKNEGSNVTLFLQPVSDYHLYSKFENGKQVGGRITNVKIFSIIAFVILLIACINFMNLSTAQATKRAKEVGLRKVVGAYDKQLTFQFLGESLLYSLIAAVLAGLIVYALLPYFNELTAKKLTFDILSSELLFYMLLITVFTGLFAGSYPALYLIRYQPARVLKGIIRSGGEAASFRKVLVVIQFTLAIVLIVSTIVVYQQLNFLQNQDIGFNRDHLLYMEMHQDVGKNYETIRKELLNDPAVEHVTAMNMAPLNFGNSTYGLEWEGKDPDAMILFNNISADFDFTQTFEMELAEGRGFDRQYSTDTANFLINEEAARKMGFEGNAAEQPLTLWGDRKGKIVGVIKDFNFSSSHDEIEPLLIALEPDWFNYVVVRARGGDMDGAITVMEKYHKMYAPAYPFEYKFVDDQWSEKYEAEERIGIIFNYFAVLSIIISCLGLFALAAYAAERRIKEIGVRKALGASILNITGLMTRDFTWLVIISAALACPIAWYLMDAWLEDFAYKINIGFITFVMATLLSLFIALGTVGFHAVKAALSNPVKALRYE</sequence>
<keyword evidence="10" id="KW-1185">Reference proteome</keyword>
<evidence type="ECO:0000256" key="5">
    <source>
        <dbReference type="ARBA" id="ARBA00023136"/>
    </source>
</evidence>
<keyword evidence="4 6" id="KW-1133">Transmembrane helix</keyword>
<evidence type="ECO:0000256" key="1">
    <source>
        <dbReference type="ARBA" id="ARBA00004651"/>
    </source>
</evidence>
<evidence type="ECO:0000256" key="6">
    <source>
        <dbReference type="SAM" id="Phobius"/>
    </source>
</evidence>
<dbReference type="InterPro" id="IPR050250">
    <property type="entry name" value="Macrolide_Exporter_MacB"/>
</dbReference>
<dbReference type="AlphaFoldDB" id="A0A937FUL0"/>
<evidence type="ECO:0000256" key="3">
    <source>
        <dbReference type="ARBA" id="ARBA00022692"/>
    </source>
</evidence>
<evidence type="ECO:0000313" key="10">
    <source>
        <dbReference type="Proteomes" id="UP000614216"/>
    </source>
</evidence>
<keyword evidence="2" id="KW-1003">Cell membrane</keyword>
<feature type="domain" description="MacB-like periplasmic core" evidence="8">
    <location>
        <begin position="427"/>
        <end position="596"/>
    </location>
</feature>
<reference evidence="9" key="1">
    <citation type="submission" date="2021-01" db="EMBL/GenBank/DDBJ databases">
        <title>Fulvivirga kasyanovii gen. nov., sp nov., a novel member of the phylum Bacteroidetes isolated from seawater in a mussel farm.</title>
        <authorList>
            <person name="Zhao L.-H."/>
            <person name="Wang Z.-J."/>
        </authorList>
    </citation>
    <scope>NUCLEOTIDE SEQUENCE</scope>
    <source>
        <strain evidence="9">29W222</strain>
    </source>
</reference>
<dbReference type="RefSeq" id="WP_202855860.1">
    <property type="nucleotide sequence ID" value="NZ_JAEUGD010000023.1"/>
</dbReference>